<dbReference type="SUPFAM" id="SSF64182">
    <property type="entry name" value="DHH phosphoesterases"/>
    <property type="match status" value="1"/>
</dbReference>
<evidence type="ECO:0000256" key="3">
    <source>
        <dbReference type="SAM" id="Phobius"/>
    </source>
</evidence>
<keyword evidence="2" id="KW-0479">Metal-binding</keyword>
<proteinExistence type="inferred from homology"/>
<feature type="binding site" evidence="2">
    <location>
        <position position="431"/>
    </location>
    <ligand>
        <name>Mn(2+)</name>
        <dbReference type="ChEBI" id="CHEBI:29035"/>
        <label>2</label>
    </ligand>
</feature>
<evidence type="ECO:0000256" key="1">
    <source>
        <dbReference type="PIRNR" id="PIRNR026583"/>
    </source>
</evidence>
<dbReference type="EC" id="3.1.4.-" evidence="1"/>
<dbReference type="InterPro" id="IPR043128">
    <property type="entry name" value="Rev_trsase/Diguanyl_cyclase"/>
</dbReference>
<dbReference type="PANTHER" id="PTHR47618">
    <property type="entry name" value="BIFUNCTIONAL OLIGORIBONUCLEASE AND PAP PHOSPHATASE NRNA"/>
    <property type="match status" value="1"/>
</dbReference>
<evidence type="ECO:0000256" key="2">
    <source>
        <dbReference type="PIRSR" id="PIRSR026583-50"/>
    </source>
</evidence>
<feature type="binding site" evidence="2">
    <location>
        <position position="431"/>
    </location>
    <ligand>
        <name>Mn(2+)</name>
        <dbReference type="ChEBI" id="CHEBI:29035"/>
        <label>1</label>
    </ligand>
</feature>
<dbReference type="Proteomes" id="UP000823611">
    <property type="component" value="Unassembled WGS sequence"/>
</dbReference>
<dbReference type="EMBL" id="JADIMX010000012">
    <property type="protein sequence ID" value="MBO8433805.1"/>
    <property type="molecule type" value="Genomic_DNA"/>
</dbReference>
<dbReference type="Gene3D" id="3.10.310.30">
    <property type="match status" value="1"/>
</dbReference>
<comment type="cofactor">
    <cofactor evidence="2">
        <name>Mn(2+)</name>
        <dbReference type="ChEBI" id="CHEBI:29035"/>
    </cofactor>
    <text evidence="2">For phosphodiesterase activity, probably binds 2 Mn(2+) per subunit.</text>
</comment>
<dbReference type="InterPro" id="IPR014528">
    <property type="entry name" value="GdpP/PdeA"/>
</dbReference>
<feature type="binding site" evidence="2">
    <location>
        <position position="358"/>
    </location>
    <ligand>
        <name>Mn(2+)</name>
        <dbReference type="ChEBI" id="CHEBI:29035"/>
        <label>1</label>
    </ligand>
</feature>
<sequence>MKTKNRKDDKKNVEEDDNSFIINIIALISTVCLLVLFPKFGYFVIITAVFSYFAFKFIKKFIYKSKEEKYRIISRNMILSDINMPESMSLPYCIIRSNNRIIAYNDAFKDIFNDKYIRELPIIDLFKEYKSNLKKQTVKKDDRYFEIYTEKCTVSEATKASGVKDVYALTFVDITDCMNSLKALEDTRTVIGLLYIDNYEEVMASIDDTRIPILTALIERKLSNFASNSGGLIKKFEKDRFLFVTSRKSLEDLKDKKFEILNEIKEVKSGEHIPVTLSIGIGICDTSLDLALKSAKTAIDLALGRGGDQVLIKDGENYLFYGGKSGEVSHNARIRARVKADALKELISDSSNIYVMGHKNCDLDSLGSSIGIYAIARSVGKECHIVLDDVSVGVKRLCQRIKEDNLFDEMFVKSSVAIEKLTEKSLVIVMDTHRQSIVESEELLKGANRTVVVDHHRKSTDFIENAVLIYHEPYASSTSELVTEMIRYLGVKLKSIEADALLAGITVDTKNFAVKTGAITFESAGYLRRNGADSVRVRLLFQNDLESYKAKAITVKDSEIYKDNIAISVCPSNVENSALTAAQAADDLLNITGIKASVVLCKQGDTIYLSARSFGDINVQVIMEKLGGGGHLGVAGAQLKSMDIENAKNLLKEKIDEYLKEE</sequence>
<comment type="similarity">
    <text evidence="1">Belongs to the GdpP/PdeA phosphodiesterase family.</text>
</comment>
<keyword evidence="3" id="KW-0812">Transmembrane</keyword>
<comment type="caution">
    <text evidence="5">The sequence shown here is derived from an EMBL/GenBank/DDBJ whole genome shotgun (WGS) entry which is preliminary data.</text>
</comment>
<reference evidence="5" key="2">
    <citation type="journal article" date="2021" name="PeerJ">
        <title>Extensive microbial diversity within the chicken gut microbiome revealed by metagenomics and culture.</title>
        <authorList>
            <person name="Gilroy R."/>
            <person name="Ravi A."/>
            <person name="Getino M."/>
            <person name="Pursley I."/>
            <person name="Horton D.L."/>
            <person name="Alikhan N.F."/>
            <person name="Baker D."/>
            <person name="Gharbi K."/>
            <person name="Hall N."/>
            <person name="Watson M."/>
            <person name="Adriaenssens E.M."/>
            <person name="Foster-Nyarko E."/>
            <person name="Jarju S."/>
            <person name="Secka A."/>
            <person name="Antonio M."/>
            <person name="Oren A."/>
            <person name="Chaudhuri R.R."/>
            <person name="La Ragione R."/>
            <person name="Hildebrand F."/>
            <person name="Pallen M.J."/>
        </authorList>
    </citation>
    <scope>NUCLEOTIDE SEQUENCE</scope>
    <source>
        <strain evidence="5">F6-4510</strain>
    </source>
</reference>
<dbReference type="InterPro" id="IPR000160">
    <property type="entry name" value="GGDEF_dom"/>
</dbReference>
<evidence type="ECO:0000313" key="5">
    <source>
        <dbReference type="EMBL" id="MBO8433805.1"/>
    </source>
</evidence>
<dbReference type="SMART" id="SM00267">
    <property type="entry name" value="GGDEF"/>
    <property type="match status" value="1"/>
</dbReference>
<comment type="subcellular location">
    <subcellularLocation>
        <location evidence="1">Cell membrane</location>
    </subcellularLocation>
</comment>
<name>A0A9D9H0C6_9FIRM</name>
<dbReference type="PROSITE" id="PS50887">
    <property type="entry name" value="GGDEF"/>
    <property type="match status" value="1"/>
</dbReference>
<feature type="binding site" evidence="2">
    <location>
        <position position="508"/>
    </location>
    <ligand>
        <name>Mn(2+)</name>
        <dbReference type="ChEBI" id="CHEBI:29035"/>
        <label>2</label>
    </ligand>
</feature>
<protein>
    <recommendedName>
        <fullName evidence="1">Cyclic-di-AMP phosphodiesterase</fullName>
        <ecNumber evidence="1">3.1.4.-</ecNumber>
    </recommendedName>
</protein>
<comment type="function">
    <text evidence="1">Has phosphodiesterase (PDE) activity against cyclic-di-AMP (c-di-AMP).</text>
</comment>
<dbReference type="GO" id="GO:0005886">
    <property type="term" value="C:plasma membrane"/>
    <property type="evidence" value="ECO:0007669"/>
    <property type="project" value="UniProtKB-SubCell"/>
</dbReference>
<dbReference type="Gene3D" id="3.30.70.270">
    <property type="match status" value="1"/>
</dbReference>
<keyword evidence="3" id="KW-1133">Transmembrane helix</keyword>
<keyword evidence="2" id="KW-0464">Manganese</keyword>
<feature type="domain" description="GGDEF" evidence="4">
    <location>
        <begin position="187"/>
        <end position="315"/>
    </location>
</feature>
<organism evidence="5 6">
    <name type="scientific">Candidatus Fimicola merdigallinarum</name>
    <dbReference type="NCBI Taxonomy" id="2840819"/>
    <lineage>
        <taxon>Bacteria</taxon>
        <taxon>Bacillati</taxon>
        <taxon>Bacillota</taxon>
        <taxon>Clostridia</taxon>
        <taxon>Lachnospirales</taxon>
        <taxon>Lachnospiraceae</taxon>
        <taxon>Lachnospiraceae incertae sedis</taxon>
        <taxon>Candidatus Fimicola</taxon>
    </lineage>
</organism>
<dbReference type="Pfam" id="PF01368">
    <property type="entry name" value="DHH"/>
    <property type="match status" value="1"/>
</dbReference>
<dbReference type="PIRSF" id="PIRSF026583">
    <property type="entry name" value="YybT"/>
    <property type="match status" value="1"/>
</dbReference>
<feature type="transmembrane region" description="Helical" evidence="3">
    <location>
        <begin position="43"/>
        <end position="62"/>
    </location>
</feature>
<keyword evidence="1 3" id="KW-0472">Membrane</keyword>
<keyword evidence="1" id="KW-0378">Hydrolase</keyword>
<keyword evidence="1" id="KW-1003">Cell membrane</keyword>
<dbReference type="InterPro" id="IPR051319">
    <property type="entry name" value="Oligoribo/pAp-PDE_c-di-AMP_PDE"/>
</dbReference>
<dbReference type="InterPro" id="IPR001667">
    <property type="entry name" value="DDH_dom"/>
</dbReference>
<dbReference type="Pfam" id="PF02272">
    <property type="entry name" value="DHHA1"/>
    <property type="match status" value="1"/>
</dbReference>
<dbReference type="FunFam" id="3.90.1640.10:FF:000002">
    <property type="entry name" value="Cyclic-di-AMP phosphodiesterase"/>
    <property type="match status" value="1"/>
</dbReference>
<comment type="catalytic activity">
    <reaction evidence="1">
        <text>3',3'-c-di-AMP + H2O = 5'-O-phosphonoadenylyl-(3'-&gt;5')-adenosine + H(+)</text>
        <dbReference type="Rhea" id="RHEA:54420"/>
        <dbReference type="ChEBI" id="CHEBI:15377"/>
        <dbReference type="ChEBI" id="CHEBI:15378"/>
        <dbReference type="ChEBI" id="CHEBI:71500"/>
        <dbReference type="ChEBI" id="CHEBI:138171"/>
    </reaction>
</comment>
<feature type="binding site" evidence="2">
    <location>
        <position position="455"/>
    </location>
    <ligand>
        <name>Mn(2+)</name>
        <dbReference type="ChEBI" id="CHEBI:29035"/>
        <label>2</label>
    </ligand>
</feature>
<reference evidence="5" key="1">
    <citation type="submission" date="2020-10" db="EMBL/GenBank/DDBJ databases">
        <authorList>
            <person name="Gilroy R."/>
        </authorList>
    </citation>
    <scope>NUCLEOTIDE SEQUENCE</scope>
    <source>
        <strain evidence="5">F6-4510</strain>
    </source>
</reference>
<gene>
    <name evidence="5" type="ORF">IAC55_00600</name>
</gene>
<dbReference type="GO" id="GO:0003676">
    <property type="term" value="F:nucleic acid binding"/>
    <property type="evidence" value="ECO:0007669"/>
    <property type="project" value="UniProtKB-UniRule"/>
</dbReference>
<dbReference type="GO" id="GO:0046872">
    <property type="term" value="F:metal ion binding"/>
    <property type="evidence" value="ECO:0007669"/>
    <property type="project" value="UniProtKB-KW"/>
</dbReference>
<dbReference type="InterPro" id="IPR003156">
    <property type="entry name" value="DHHA1_dom"/>
</dbReference>
<dbReference type="GO" id="GO:0016787">
    <property type="term" value="F:hydrolase activity"/>
    <property type="evidence" value="ECO:0007669"/>
    <property type="project" value="UniProtKB-UniRule"/>
</dbReference>
<dbReference type="Gene3D" id="3.90.1640.10">
    <property type="entry name" value="inorganic pyrophosphatase (n-terminal core)"/>
    <property type="match status" value="1"/>
</dbReference>
<dbReference type="InterPro" id="IPR038763">
    <property type="entry name" value="DHH_sf"/>
</dbReference>
<accession>A0A9D9H0C6</accession>
<dbReference type="Pfam" id="PF24898">
    <property type="entry name" value="GGDEF_GdpP"/>
    <property type="match status" value="1"/>
</dbReference>
<evidence type="ECO:0000313" key="6">
    <source>
        <dbReference type="Proteomes" id="UP000823611"/>
    </source>
</evidence>
<feature type="binding site" evidence="2">
    <location>
        <position position="362"/>
    </location>
    <ligand>
        <name>Mn(2+)</name>
        <dbReference type="ChEBI" id="CHEBI:29035"/>
        <label>1</label>
    </ligand>
</feature>
<dbReference type="AlphaFoldDB" id="A0A9D9H0C6"/>
<dbReference type="PANTHER" id="PTHR47618:SF2">
    <property type="entry name" value="CYCLIC-DI-AMP PHOSPHODIESTERASE GDPP"/>
    <property type="match status" value="1"/>
</dbReference>
<evidence type="ECO:0000259" key="4">
    <source>
        <dbReference type="PROSITE" id="PS50887"/>
    </source>
</evidence>
<feature type="binding site" evidence="2">
    <location>
        <position position="364"/>
    </location>
    <ligand>
        <name>Mn(2+)</name>
        <dbReference type="ChEBI" id="CHEBI:29035"/>
        <label>2</label>
    </ligand>
</feature>